<evidence type="ECO:0000313" key="17">
    <source>
        <dbReference type="RefSeq" id="XP_015515908.1"/>
    </source>
</evidence>
<dbReference type="InterPro" id="IPR013048">
    <property type="entry name" value="Meiotic_Spo11"/>
</dbReference>
<dbReference type="FunCoup" id="A0A6J0BPY1">
    <property type="interactions" value="99"/>
</dbReference>
<evidence type="ECO:0000256" key="8">
    <source>
        <dbReference type="ARBA" id="ARBA00023029"/>
    </source>
</evidence>
<dbReference type="GO" id="GO:0005524">
    <property type="term" value="F:ATP binding"/>
    <property type="evidence" value="ECO:0007669"/>
    <property type="project" value="InterPro"/>
</dbReference>
<comment type="similarity">
    <text evidence="4 12">Belongs to the TOP6A family.</text>
</comment>
<comment type="catalytic activity">
    <reaction evidence="1 12">
        <text>ATP-dependent breakage, passage and rejoining of double-stranded DNA.</text>
        <dbReference type="EC" id="5.6.2.2"/>
    </reaction>
</comment>
<dbReference type="InterPro" id="IPR013049">
    <property type="entry name" value="Spo11/TopoVI_A_N"/>
</dbReference>
<keyword evidence="8 12" id="KW-0799">Topoisomerase</keyword>
<evidence type="ECO:0000256" key="10">
    <source>
        <dbReference type="ARBA" id="ARBA00023235"/>
    </source>
</evidence>
<gene>
    <name evidence="17" type="primary">LOC107221431</name>
</gene>
<keyword evidence="9 12" id="KW-0238">DNA-binding</keyword>
<dbReference type="GO" id="GO:0003677">
    <property type="term" value="F:DNA binding"/>
    <property type="evidence" value="ECO:0007669"/>
    <property type="project" value="UniProtKB-UniRule"/>
</dbReference>
<evidence type="ECO:0000256" key="7">
    <source>
        <dbReference type="ARBA" id="ARBA00022842"/>
    </source>
</evidence>
<dbReference type="InterPro" id="IPR034136">
    <property type="entry name" value="TOPRIM_Topo6A/Spo11"/>
</dbReference>
<dbReference type="InterPro" id="IPR002815">
    <property type="entry name" value="Spo11/TopoVI_A"/>
</dbReference>
<dbReference type="InParanoid" id="A0A6J0BPY1"/>
<comment type="cofactor">
    <cofactor evidence="2">
        <name>Mg(2+)</name>
        <dbReference type="ChEBI" id="CHEBI:18420"/>
    </cofactor>
</comment>
<dbReference type="InterPro" id="IPR036388">
    <property type="entry name" value="WH-like_DNA-bd_sf"/>
</dbReference>
<feature type="domain" description="Spo11/DNA topoisomerase VI subunit A N-terminal" evidence="14">
    <location>
        <begin position="140"/>
        <end position="205"/>
    </location>
</feature>
<evidence type="ECO:0000256" key="5">
    <source>
        <dbReference type="ARBA" id="ARBA00012895"/>
    </source>
</evidence>
<evidence type="ECO:0000256" key="1">
    <source>
        <dbReference type="ARBA" id="ARBA00000185"/>
    </source>
</evidence>
<evidence type="ECO:0000256" key="11">
    <source>
        <dbReference type="ARBA" id="ARBA00023242"/>
    </source>
</evidence>
<feature type="domain" description="Topoisomerase 6 subunit A/Spo11 TOPRIM" evidence="15">
    <location>
        <begin position="254"/>
        <end position="417"/>
    </location>
</feature>
<keyword evidence="7" id="KW-0460">Magnesium</keyword>
<evidence type="ECO:0000259" key="15">
    <source>
        <dbReference type="Pfam" id="PF21180"/>
    </source>
</evidence>
<dbReference type="RefSeq" id="XP_015515908.1">
    <property type="nucleotide sequence ID" value="XM_015660422.2"/>
</dbReference>
<dbReference type="SUPFAM" id="SSF56726">
    <property type="entry name" value="DNA topoisomerase IV, alpha subunit"/>
    <property type="match status" value="1"/>
</dbReference>
<dbReference type="Proteomes" id="UP000829291">
    <property type="component" value="Chromosome 5"/>
</dbReference>
<protein>
    <recommendedName>
        <fullName evidence="5">DNA topoisomerase (ATP-hydrolyzing)</fullName>
        <ecNumber evidence="5">5.6.2.2</ecNumber>
    </recommendedName>
</protein>
<dbReference type="PROSITE" id="PS52041">
    <property type="entry name" value="TOPO_IIB"/>
    <property type="match status" value="1"/>
</dbReference>
<dbReference type="GO" id="GO:0046872">
    <property type="term" value="F:metal ion binding"/>
    <property type="evidence" value="ECO:0007669"/>
    <property type="project" value="UniProtKB-KW"/>
</dbReference>
<evidence type="ECO:0000256" key="3">
    <source>
        <dbReference type="ARBA" id="ARBA00004123"/>
    </source>
</evidence>
<dbReference type="Gene3D" id="1.10.10.10">
    <property type="entry name" value="Winged helix-like DNA-binding domain superfamily/Winged helix DNA-binding domain"/>
    <property type="match status" value="1"/>
</dbReference>
<organism evidence="17">
    <name type="scientific">Neodiprion lecontei</name>
    <name type="common">Redheaded pine sawfly</name>
    <dbReference type="NCBI Taxonomy" id="441921"/>
    <lineage>
        <taxon>Eukaryota</taxon>
        <taxon>Metazoa</taxon>
        <taxon>Ecdysozoa</taxon>
        <taxon>Arthropoda</taxon>
        <taxon>Hexapoda</taxon>
        <taxon>Insecta</taxon>
        <taxon>Pterygota</taxon>
        <taxon>Neoptera</taxon>
        <taxon>Endopterygota</taxon>
        <taxon>Hymenoptera</taxon>
        <taxon>Tenthredinoidea</taxon>
        <taxon>Diprionidae</taxon>
        <taxon>Diprioninae</taxon>
        <taxon>Neodiprion</taxon>
    </lineage>
</organism>
<evidence type="ECO:0000256" key="13">
    <source>
        <dbReference type="SAM" id="MobiDB-lite"/>
    </source>
</evidence>
<evidence type="ECO:0000256" key="6">
    <source>
        <dbReference type="ARBA" id="ARBA00022723"/>
    </source>
</evidence>
<evidence type="ECO:0000256" key="12">
    <source>
        <dbReference type="PROSITE-ProRule" id="PRU01385"/>
    </source>
</evidence>
<keyword evidence="16" id="KW-1185">Reference proteome</keyword>
<dbReference type="CTD" id="2768853"/>
<proteinExistence type="inferred from homology"/>
<evidence type="ECO:0000313" key="16">
    <source>
        <dbReference type="Proteomes" id="UP000829291"/>
    </source>
</evidence>
<sequence length="423" mass="47583">MTFRSEEKFVEIPEVSDDGIRNLTIRRIEELTLQLIKEISSRTFPKLIYKEARKGGRVAELEDSVEQFRTRQTSTRNLSDCALNPLTSFDSSKSLSWLVEDEETPQNAQNPVNKDLESEKDSDTGRSITVDFRRKQSRKNLALLVTLMSHVHKMLINRTSKTRRSLYYELQSERNSARLAKNQRILDNAVNHVASLLECPPWQLGFTATSKGLVCGDLSLTFSKEDLVSCEVAGGVLIPQNVNRVTSARTSARYVLVVEKDAVFQRLIGEECTQYLNCILVTGKGYPDINTRMLVSFLGNKLKLPVYILVDADPFGIEIMCIYRYGSATRSREDRQLAFPGARWIGIHPSEFSALGLSSKPLAAPDKAKIAALKSREYVDETILDQLQLLRTGKVDIEAVAGLSSRFLTTVYLSSKITAENYL</sequence>
<dbReference type="PANTHER" id="PTHR10848">
    <property type="entry name" value="MEIOTIC RECOMBINATION PROTEIN SPO11"/>
    <property type="match status" value="1"/>
</dbReference>
<dbReference type="PANTHER" id="PTHR10848:SF0">
    <property type="entry name" value="MEIOTIC RECOMBINATION PROTEIN SPO11"/>
    <property type="match status" value="1"/>
</dbReference>
<evidence type="ECO:0000256" key="2">
    <source>
        <dbReference type="ARBA" id="ARBA00001946"/>
    </source>
</evidence>
<feature type="region of interest" description="Disordered" evidence="13">
    <location>
        <begin position="100"/>
        <end position="127"/>
    </location>
</feature>
<dbReference type="PRINTS" id="PR01551">
    <property type="entry name" value="SPO11HOMOLOG"/>
</dbReference>
<dbReference type="AlphaFoldDB" id="A0A6J0BPY1"/>
<evidence type="ECO:0000256" key="9">
    <source>
        <dbReference type="ARBA" id="ARBA00023125"/>
    </source>
</evidence>
<dbReference type="Pfam" id="PF21180">
    <property type="entry name" value="TOP6A-Spo11_Toprim"/>
    <property type="match status" value="1"/>
</dbReference>
<dbReference type="Gene3D" id="3.40.1360.10">
    <property type="match status" value="1"/>
</dbReference>
<name>A0A6J0BPY1_NEOLC</name>
<keyword evidence="10 12" id="KW-0413">Isomerase</keyword>
<keyword evidence="11" id="KW-0539">Nucleus</keyword>
<accession>A0A6J0BPY1</accession>
<dbReference type="OrthoDB" id="5377392at2759"/>
<dbReference type="GO" id="GO:0042138">
    <property type="term" value="P:meiotic DNA double-strand break formation"/>
    <property type="evidence" value="ECO:0007669"/>
    <property type="project" value="InterPro"/>
</dbReference>
<dbReference type="GO" id="GO:0003918">
    <property type="term" value="F:DNA topoisomerase type II (double strand cut, ATP-hydrolyzing) activity"/>
    <property type="evidence" value="ECO:0007669"/>
    <property type="project" value="UniProtKB-UniRule"/>
</dbReference>
<evidence type="ECO:0000256" key="4">
    <source>
        <dbReference type="ARBA" id="ARBA00006559"/>
    </source>
</evidence>
<dbReference type="GO" id="GO:0000706">
    <property type="term" value="P:meiotic DNA double-strand break processing"/>
    <property type="evidence" value="ECO:0007669"/>
    <property type="project" value="TreeGrafter"/>
</dbReference>
<dbReference type="GeneID" id="107221431"/>
<reference evidence="17" key="1">
    <citation type="submission" date="2025-08" db="UniProtKB">
        <authorList>
            <consortium name="RefSeq"/>
        </authorList>
    </citation>
    <scope>IDENTIFICATION</scope>
    <source>
        <tissue evidence="17">Thorax and Abdomen</tissue>
    </source>
</reference>
<feature type="active site" description="O-(5'-phospho-DNA)-tyrosine intermediate" evidence="12">
    <location>
        <position position="168"/>
    </location>
</feature>
<evidence type="ECO:0000259" key="14">
    <source>
        <dbReference type="Pfam" id="PF04406"/>
    </source>
</evidence>
<comment type="subcellular location">
    <subcellularLocation>
        <location evidence="3">Nucleus</location>
    </subcellularLocation>
</comment>
<dbReference type="EC" id="5.6.2.2" evidence="5"/>
<keyword evidence="6" id="KW-0479">Metal-binding</keyword>
<dbReference type="GO" id="GO:0000228">
    <property type="term" value="C:nuclear chromosome"/>
    <property type="evidence" value="ECO:0007669"/>
    <property type="project" value="TreeGrafter"/>
</dbReference>
<dbReference type="CDD" id="cd00223">
    <property type="entry name" value="TOPRIM_TopoIIB_SPO"/>
    <property type="match status" value="1"/>
</dbReference>
<feature type="compositionally biased region" description="Basic and acidic residues" evidence="13">
    <location>
        <begin position="114"/>
        <end position="124"/>
    </location>
</feature>
<dbReference type="Pfam" id="PF04406">
    <property type="entry name" value="TP6A_N"/>
    <property type="match status" value="1"/>
</dbReference>
<dbReference type="GO" id="GO:0007131">
    <property type="term" value="P:reciprocal meiotic recombination"/>
    <property type="evidence" value="ECO:0007669"/>
    <property type="project" value="TreeGrafter"/>
</dbReference>
<dbReference type="InterPro" id="IPR036078">
    <property type="entry name" value="Spo11/TopoVI_A_sf"/>
</dbReference>
<dbReference type="PRINTS" id="PR01550">
    <property type="entry name" value="TOP6AFAMILY"/>
</dbReference>
<dbReference type="KEGG" id="nlo:107221431"/>